<dbReference type="AlphaFoldDB" id="Q236L6"/>
<dbReference type="KEGG" id="tet:TTHERM_00086810"/>
<sequence>MQFVFQIYQSRFIQKMGQYQTKQQVTQNEYYNDLKEFLKSNYSGHQQLKLEFKDLSDKDASNLSKALDQCINIVELNILVEFRHIIEETSVLRFLSFSQKPVYRINSGCFKKLVQALQNCKKMQTLRIKTEQIELYTRDDFEEYMIALGKSIRVFKNLQNLSIQDDIMIRNQGAISLINAISECTNLSSLDMRLILQNQLDENNEVFSQLGKLKNLKILKLLIEYFSFKIIKKLYHISYLYFNLIQQQVLREYNRKLSLNTQVF</sequence>
<evidence type="ECO:0000313" key="1">
    <source>
        <dbReference type="EMBL" id="EAR92484.2"/>
    </source>
</evidence>
<organism evidence="1 2">
    <name type="scientific">Tetrahymena thermophila (strain SB210)</name>
    <dbReference type="NCBI Taxonomy" id="312017"/>
    <lineage>
        <taxon>Eukaryota</taxon>
        <taxon>Sar</taxon>
        <taxon>Alveolata</taxon>
        <taxon>Ciliophora</taxon>
        <taxon>Intramacronucleata</taxon>
        <taxon>Oligohymenophorea</taxon>
        <taxon>Hymenostomatida</taxon>
        <taxon>Tetrahymenina</taxon>
        <taxon>Tetrahymenidae</taxon>
        <taxon>Tetrahymena</taxon>
    </lineage>
</organism>
<dbReference type="Gene3D" id="3.80.10.10">
    <property type="entry name" value="Ribonuclease Inhibitor"/>
    <property type="match status" value="1"/>
</dbReference>
<dbReference type="GeneID" id="7827628"/>
<dbReference type="OrthoDB" id="184583at2759"/>
<evidence type="ECO:0000313" key="2">
    <source>
        <dbReference type="Proteomes" id="UP000009168"/>
    </source>
</evidence>
<dbReference type="InterPro" id="IPR032675">
    <property type="entry name" value="LRR_dom_sf"/>
</dbReference>
<dbReference type="EMBL" id="GG662749">
    <property type="protein sequence ID" value="EAR92484.2"/>
    <property type="molecule type" value="Genomic_DNA"/>
</dbReference>
<evidence type="ECO:0008006" key="3">
    <source>
        <dbReference type="Google" id="ProtNLM"/>
    </source>
</evidence>
<dbReference type="SUPFAM" id="SSF52047">
    <property type="entry name" value="RNI-like"/>
    <property type="match status" value="1"/>
</dbReference>
<accession>Q236L6</accession>
<gene>
    <name evidence="1" type="ORF">TTHERM_00086810</name>
</gene>
<keyword evidence="2" id="KW-1185">Reference proteome</keyword>
<proteinExistence type="predicted"/>
<reference evidence="2" key="1">
    <citation type="journal article" date="2006" name="PLoS Biol.">
        <title>Macronuclear genome sequence of the ciliate Tetrahymena thermophila, a model eukaryote.</title>
        <authorList>
            <person name="Eisen J.A."/>
            <person name="Coyne R.S."/>
            <person name="Wu M."/>
            <person name="Wu D."/>
            <person name="Thiagarajan M."/>
            <person name="Wortman J.R."/>
            <person name="Badger J.H."/>
            <person name="Ren Q."/>
            <person name="Amedeo P."/>
            <person name="Jones K.M."/>
            <person name="Tallon L.J."/>
            <person name="Delcher A.L."/>
            <person name="Salzberg S.L."/>
            <person name="Silva J.C."/>
            <person name="Haas B.J."/>
            <person name="Majoros W.H."/>
            <person name="Farzad M."/>
            <person name="Carlton J.M."/>
            <person name="Smith R.K. Jr."/>
            <person name="Garg J."/>
            <person name="Pearlman R.E."/>
            <person name="Karrer K.M."/>
            <person name="Sun L."/>
            <person name="Manning G."/>
            <person name="Elde N.C."/>
            <person name="Turkewitz A.P."/>
            <person name="Asai D.J."/>
            <person name="Wilkes D.E."/>
            <person name="Wang Y."/>
            <person name="Cai H."/>
            <person name="Collins K."/>
            <person name="Stewart B.A."/>
            <person name="Lee S.R."/>
            <person name="Wilamowska K."/>
            <person name="Weinberg Z."/>
            <person name="Ruzzo W.L."/>
            <person name="Wloga D."/>
            <person name="Gaertig J."/>
            <person name="Frankel J."/>
            <person name="Tsao C.-C."/>
            <person name="Gorovsky M.A."/>
            <person name="Keeling P.J."/>
            <person name="Waller R.F."/>
            <person name="Patron N.J."/>
            <person name="Cherry J.M."/>
            <person name="Stover N.A."/>
            <person name="Krieger C.J."/>
            <person name="del Toro C."/>
            <person name="Ryder H.F."/>
            <person name="Williamson S.C."/>
            <person name="Barbeau R.A."/>
            <person name="Hamilton E.P."/>
            <person name="Orias E."/>
        </authorList>
    </citation>
    <scope>NUCLEOTIDE SEQUENCE [LARGE SCALE GENOMIC DNA]</scope>
    <source>
        <strain evidence="2">SB210</strain>
    </source>
</reference>
<name>Q236L6_TETTS</name>
<dbReference type="Proteomes" id="UP000009168">
    <property type="component" value="Unassembled WGS sequence"/>
</dbReference>
<dbReference type="InParanoid" id="Q236L6"/>
<protein>
    <recommendedName>
        <fullName evidence="3">Kinase domain protein</fullName>
    </recommendedName>
</protein>
<dbReference type="RefSeq" id="XP_001012729.2">
    <property type="nucleotide sequence ID" value="XM_001012729.2"/>
</dbReference>
<dbReference type="HOGENOM" id="CLU_781887_0_0_1"/>